<dbReference type="InterPro" id="IPR014885">
    <property type="entry name" value="VASP_tetra"/>
</dbReference>
<sequence>MEEMSAMLARRRKATEQVEKPPKRDDDVINDEAEPGTKSAPAEPVRRLWEKSSSTLPRMKSAVPAPPPSEHHSEPDLERLKLELLEEIRRELQKMKEEIIEAFVAELRKRNTP</sequence>
<dbReference type="GeneID" id="120322871"/>
<name>A0A7R5K603_9PASS</name>
<feature type="domain" description="VASP tetramerisation" evidence="3">
    <location>
        <begin position="76"/>
        <end position="109"/>
    </location>
</feature>
<dbReference type="RefSeq" id="XP_039235225.1">
    <property type="nucleotide sequence ID" value="XM_039379291.1"/>
</dbReference>
<dbReference type="Proteomes" id="UP000504627">
    <property type="component" value="Unplaced"/>
</dbReference>
<evidence type="ECO:0000256" key="2">
    <source>
        <dbReference type="SAM" id="MobiDB-lite"/>
    </source>
</evidence>
<proteinExistence type="predicted"/>
<evidence type="ECO:0000313" key="5">
    <source>
        <dbReference type="RefSeq" id="XP_039235225.1"/>
    </source>
</evidence>
<keyword evidence="1" id="KW-0175">Coiled coil</keyword>
<feature type="coiled-coil region" evidence="1">
    <location>
        <begin position="78"/>
        <end position="105"/>
    </location>
</feature>
<dbReference type="SUPFAM" id="SSF118370">
    <property type="entry name" value="Vasodilator-stimulated phosphoprotein, VASP, tetramerisation domain"/>
    <property type="match status" value="1"/>
</dbReference>
<accession>A0A7R5K603</accession>
<evidence type="ECO:0000313" key="4">
    <source>
        <dbReference type="Proteomes" id="UP000504627"/>
    </source>
</evidence>
<evidence type="ECO:0000256" key="1">
    <source>
        <dbReference type="SAM" id="Coils"/>
    </source>
</evidence>
<keyword evidence="4" id="KW-1185">Reference proteome</keyword>
<dbReference type="InterPro" id="IPR038023">
    <property type="entry name" value="VASP_sf"/>
</dbReference>
<dbReference type="Gene3D" id="1.20.5.1160">
    <property type="entry name" value="Vasodilator-stimulated phosphoprotein"/>
    <property type="match status" value="1"/>
</dbReference>
<reference evidence="5" key="1">
    <citation type="submission" date="2025-08" db="UniProtKB">
        <authorList>
            <consortium name="RefSeq"/>
        </authorList>
    </citation>
    <scope>IDENTIFICATION</scope>
    <source>
        <tissue evidence="5">Muscle</tissue>
    </source>
</reference>
<gene>
    <name evidence="5" type="primary">LOC120322871</name>
</gene>
<dbReference type="AlphaFoldDB" id="A0A7R5K603"/>
<feature type="region of interest" description="Disordered" evidence="2">
    <location>
        <begin position="1"/>
        <end position="77"/>
    </location>
</feature>
<protein>
    <submittedName>
        <fullName evidence="5">Vasodilator-stimulated phosphoprotein-like</fullName>
    </submittedName>
</protein>
<evidence type="ECO:0000259" key="3">
    <source>
        <dbReference type="Pfam" id="PF08776"/>
    </source>
</evidence>
<organism evidence="4 5">
    <name type="scientific">Pipra filicauda</name>
    <name type="common">Wire-tailed manakin</name>
    <dbReference type="NCBI Taxonomy" id="649802"/>
    <lineage>
        <taxon>Eukaryota</taxon>
        <taxon>Metazoa</taxon>
        <taxon>Chordata</taxon>
        <taxon>Craniata</taxon>
        <taxon>Vertebrata</taxon>
        <taxon>Euteleostomi</taxon>
        <taxon>Archelosauria</taxon>
        <taxon>Archosauria</taxon>
        <taxon>Dinosauria</taxon>
        <taxon>Saurischia</taxon>
        <taxon>Theropoda</taxon>
        <taxon>Coelurosauria</taxon>
        <taxon>Aves</taxon>
        <taxon>Neognathae</taxon>
        <taxon>Neoaves</taxon>
        <taxon>Telluraves</taxon>
        <taxon>Australaves</taxon>
        <taxon>Passeriformes</taxon>
        <taxon>Pipridae</taxon>
        <taxon>Pipra</taxon>
    </lineage>
</organism>
<dbReference type="InParanoid" id="A0A7R5K603"/>
<feature type="compositionally biased region" description="Basic and acidic residues" evidence="2">
    <location>
        <begin position="14"/>
        <end position="27"/>
    </location>
</feature>
<dbReference type="Pfam" id="PF08776">
    <property type="entry name" value="VASP_tetra"/>
    <property type="match status" value="1"/>
</dbReference>